<dbReference type="InterPro" id="IPR036291">
    <property type="entry name" value="NAD(P)-bd_dom_sf"/>
</dbReference>
<keyword evidence="4 7" id="KW-0560">Oxidoreductase</keyword>
<feature type="binding site" evidence="9">
    <location>
        <position position="319"/>
    </location>
    <ligand>
        <name>substrate</name>
    </ligand>
</feature>
<evidence type="ECO:0000256" key="6">
    <source>
        <dbReference type="ARBA" id="ARBA00047473"/>
    </source>
</evidence>
<feature type="domain" description="UDP-glucose/GDP-mannose dehydrogenase C-terminal" evidence="11">
    <location>
        <begin position="312"/>
        <end position="422"/>
    </location>
</feature>
<feature type="binding site" evidence="9">
    <location>
        <begin position="248"/>
        <end position="252"/>
    </location>
    <ligand>
        <name>substrate</name>
    </ligand>
</feature>
<comment type="similarity">
    <text evidence="2 7">Belongs to the UDP-glucose/GDP-mannose dehydrogenase family.</text>
</comment>
<comment type="pathway">
    <text evidence="1">Nucleotide-sugar biosynthesis; UDP-alpha-D-glucuronate biosynthesis; UDP-alpha-D-glucuronate from UDP-alpha-D-glucose: step 1/1.</text>
</comment>
<dbReference type="InterPro" id="IPR014027">
    <property type="entry name" value="UDP-Glc/GDP-Man_DH_C"/>
</dbReference>
<feature type="binding site" evidence="9">
    <location>
        <position position="256"/>
    </location>
    <ligand>
        <name>substrate</name>
    </ligand>
</feature>
<dbReference type="InterPro" id="IPR028357">
    <property type="entry name" value="UDPglc_DH_bac"/>
</dbReference>
<evidence type="ECO:0000256" key="1">
    <source>
        <dbReference type="ARBA" id="ARBA00004701"/>
    </source>
</evidence>
<proteinExistence type="inferred from homology"/>
<dbReference type="SUPFAM" id="SSF52413">
    <property type="entry name" value="UDP-glucose/GDP-mannose dehydrogenase C-terminal domain"/>
    <property type="match status" value="1"/>
</dbReference>
<dbReference type="PIRSF" id="PIRSF500134">
    <property type="entry name" value="UDPglc_DH_bac"/>
    <property type="match status" value="1"/>
</dbReference>
<comment type="caution">
    <text evidence="12">The sequence shown here is derived from an EMBL/GenBank/DDBJ whole genome shotgun (WGS) entry which is preliminary data.</text>
</comment>
<dbReference type="SMART" id="SM00984">
    <property type="entry name" value="UDPG_MGDP_dh_C"/>
    <property type="match status" value="1"/>
</dbReference>
<feature type="binding site" evidence="10">
    <location>
        <position position="87"/>
    </location>
    <ligand>
        <name>NAD(+)</name>
        <dbReference type="ChEBI" id="CHEBI:57540"/>
    </ligand>
</feature>
<dbReference type="InterPro" id="IPR001732">
    <property type="entry name" value="UDP-Glc/GDP-Man_DH_N"/>
</dbReference>
<dbReference type="Pfam" id="PF03720">
    <property type="entry name" value="UDPG_MGDP_dh_C"/>
    <property type="match status" value="1"/>
</dbReference>
<evidence type="ECO:0000259" key="11">
    <source>
        <dbReference type="SMART" id="SM00984"/>
    </source>
</evidence>
<evidence type="ECO:0000313" key="12">
    <source>
        <dbReference type="EMBL" id="MBY6277954.1"/>
    </source>
</evidence>
<feature type="binding site" evidence="10">
    <location>
        <position position="154"/>
    </location>
    <ligand>
        <name>NAD(+)</name>
        <dbReference type="ChEBI" id="CHEBI:57540"/>
    </ligand>
</feature>
<dbReference type="PANTHER" id="PTHR43750">
    <property type="entry name" value="UDP-GLUCOSE 6-DEHYDROGENASE TUAD"/>
    <property type="match status" value="1"/>
</dbReference>
<dbReference type="Pfam" id="PF00984">
    <property type="entry name" value="UDPG_MGDP_dh"/>
    <property type="match status" value="1"/>
</dbReference>
<feature type="binding site" evidence="9">
    <location>
        <position position="203"/>
    </location>
    <ligand>
        <name>substrate</name>
    </ligand>
</feature>
<dbReference type="Gene3D" id="3.40.50.720">
    <property type="entry name" value="NAD(P)-binding Rossmann-like Domain"/>
    <property type="match status" value="2"/>
</dbReference>
<organism evidence="12 13">
    <name type="scientific">Symbiobacterium thermophilum</name>
    <dbReference type="NCBI Taxonomy" id="2734"/>
    <lineage>
        <taxon>Bacteria</taxon>
        <taxon>Bacillati</taxon>
        <taxon>Bacillota</taxon>
        <taxon>Clostridia</taxon>
        <taxon>Eubacteriales</taxon>
        <taxon>Symbiobacteriaceae</taxon>
        <taxon>Symbiobacterium</taxon>
    </lineage>
</organism>
<feature type="binding site" evidence="10">
    <location>
        <position position="326"/>
    </location>
    <ligand>
        <name>NAD(+)</name>
        <dbReference type="ChEBI" id="CHEBI:57540"/>
    </ligand>
</feature>
<gene>
    <name evidence="12" type="ORF">CWE10_17510</name>
</gene>
<dbReference type="InterPro" id="IPR036220">
    <property type="entry name" value="UDP-Glc/GDP-Man_DH_C_sf"/>
</dbReference>
<evidence type="ECO:0000256" key="8">
    <source>
        <dbReference type="PIRSR" id="PIRSR500134-1"/>
    </source>
</evidence>
<dbReference type="InterPro" id="IPR008927">
    <property type="entry name" value="6-PGluconate_DH-like_C_sf"/>
</dbReference>
<dbReference type="Gene3D" id="1.20.5.100">
    <property type="entry name" value="Cytochrome c1, transmembrane anchor, C-terminal"/>
    <property type="match status" value="1"/>
</dbReference>
<keyword evidence="5 7" id="KW-0520">NAD</keyword>
<dbReference type="SUPFAM" id="SSF51735">
    <property type="entry name" value="NAD(P)-binding Rossmann-fold domains"/>
    <property type="match status" value="1"/>
</dbReference>
<feature type="active site" description="Nucleophile" evidence="8">
    <location>
        <position position="259"/>
    </location>
</feature>
<dbReference type="GO" id="GO:0000271">
    <property type="term" value="P:polysaccharide biosynthetic process"/>
    <property type="evidence" value="ECO:0007669"/>
    <property type="project" value="InterPro"/>
</dbReference>
<dbReference type="AlphaFoldDB" id="A0A953LK56"/>
<evidence type="ECO:0000256" key="7">
    <source>
        <dbReference type="PIRNR" id="PIRNR000124"/>
    </source>
</evidence>
<dbReference type="GO" id="GO:0003979">
    <property type="term" value="F:UDP-glucose 6-dehydrogenase activity"/>
    <property type="evidence" value="ECO:0007669"/>
    <property type="project" value="UniProtKB-EC"/>
</dbReference>
<feature type="binding site" evidence="10">
    <location>
        <position position="122"/>
    </location>
    <ligand>
        <name>NAD(+)</name>
        <dbReference type="ChEBI" id="CHEBI:57540"/>
    </ligand>
</feature>
<dbReference type="GO" id="GO:0051287">
    <property type="term" value="F:NAD binding"/>
    <property type="evidence" value="ECO:0007669"/>
    <property type="project" value="InterPro"/>
</dbReference>
<reference evidence="12" key="1">
    <citation type="submission" date="2017-11" db="EMBL/GenBank/DDBJ databases">
        <title>Three new genomes from thermophilic consortium.</title>
        <authorList>
            <person name="Quaggio R."/>
            <person name="Amgarten D."/>
            <person name="Setubal J.C."/>
        </authorList>
    </citation>
    <scope>NUCLEOTIDE SEQUENCE</scope>
    <source>
        <strain evidence="12">ZCTH01-B2</strain>
    </source>
</reference>
<dbReference type="Proteomes" id="UP000732377">
    <property type="component" value="Unassembled WGS sequence"/>
</dbReference>
<evidence type="ECO:0000313" key="13">
    <source>
        <dbReference type="Proteomes" id="UP000732377"/>
    </source>
</evidence>
<evidence type="ECO:0000256" key="4">
    <source>
        <dbReference type="ARBA" id="ARBA00023002"/>
    </source>
</evidence>
<dbReference type="RefSeq" id="WP_420544306.1">
    <property type="nucleotide sequence ID" value="NZ_PIUK01000290.1"/>
</dbReference>
<dbReference type="Pfam" id="PF03721">
    <property type="entry name" value="UDPG_MGDP_dh_N"/>
    <property type="match status" value="1"/>
</dbReference>
<feature type="binding site" evidence="9">
    <location>
        <begin position="151"/>
        <end position="154"/>
    </location>
    <ligand>
        <name>substrate</name>
    </ligand>
</feature>
<dbReference type="NCBIfam" id="TIGR03026">
    <property type="entry name" value="NDP-sugDHase"/>
    <property type="match status" value="1"/>
</dbReference>
<dbReference type="InterPro" id="IPR014026">
    <property type="entry name" value="UDP-Glc/GDP-Man_DH_dimer"/>
</dbReference>
<sequence>MLHVAVIGTGYVGLVTGTCLAEHGHHVICVDSLQAKIDALNQGVIPIWEPGLEQLVLRNTAQGRLHFTTDTAAAVQASDIVMIAVGTPPGKDGSADLTYVCDAARTVARAINGYKVVVIKSTVPVGTGDLVEALIAEHTSHPVDVVSNPEFLREGSAVHDALHPDRIVIGTDSEKAASMMRELYSTLSAPILVTHRRSSEMIKYAANAFLSVKISFINEIAGLCERLDADVEEVARGIGLDKRIGSAFLKAGLGFGGSCFPKDTRALIRMAEQVGYTVPVVQAAVAVNHRQREAMVAKVTAALGDLSGKRVGMLGIAFKPNTDDVREAASLHLMQLLTSQGATVAAYDPVALENGRQAWQAQASPETVGAVSFCDSAEATAEGADALILVTEWPAFAELDWAAIYGRMKQPYLFDGRNLLDPETMRRIGFVYNGVGRRAGNS</sequence>
<evidence type="ECO:0000256" key="2">
    <source>
        <dbReference type="ARBA" id="ARBA00006601"/>
    </source>
</evidence>
<feature type="binding site" evidence="10">
    <location>
        <position position="31"/>
    </location>
    <ligand>
        <name>NAD(+)</name>
        <dbReference type="ChEBI" id="CHEBI:57540"/>
    </ligand>
</feature>
<dbReference type="SUPFAM" id="SSF48179">
    <property type="entry name" value="6-phosphogluconate dehydrogenase C-terminal domain-like"/>
    <property type="match status" value="1"/>
</dbReference>
<protein>
    <recommendedName>
        <fullName evidence="3 7">UDP-glucose 6-dehydrogenase</fullName>
        <ecNumber evidence="3 7">1.1.1.22</ecNumber>
    </recommendedName>
</protein>
<evidence type="ECO:0000256" key="10">
    <source>
        <dbReference type="PIRSR" id="PIRSR500134-3"/>
    </source>
</evidence>
<dbReference type="PANTHER" id="PTHR43750:SF3">
    <property type="entry name" value="UDP-GLUCOSE 6-DEHYDROGENASE TUAD"/>
    <property type="match status" value="1"/>
</dbReference>
<comment type="catalytic activity">
    <reaction evidence="6 7">
        <text>UDP-alpha-D-glucose + 2 NAD(+) + H2O = UDP-alpha-D-glucuronate + 2 NADH + 3 H(+)</text>
        <dbReference type="Rhea" id="RHEA:23596"/>
        <dbReference type="ChEBI" id="CHEBI:15377"/>
        <dbReference type="ChEBI" id="CHEBI:15378"/>
        <dbReference type="ChEBI" id="CHEBI:57540"/>
        <dbReference type="ChEBI" id="CHEBI:57945"/>
        <dbReference type="ChEBI" id="CHEBI:58052"/>
        <dbReference type="ChEBI" id="CHEBI:58885"/>
        <dbReference type="EC" id="1.1.1.22"/>
    </reaction>
</comment>
<feature type="binding site" evidence="10">
    <location>
        <position position="262"/>
    </location>
    <ligand>
        <name>NAD(+)</name>
        <dbReference type="ChEBI" id="CHEBI:57540"/>
    </ligand>
</feature>
<evidence type="ECO:0000256" key="9">
    <source>
        <dbReference type="PIRSR" id="PIRSR500134-2"/>
    </source>
</evidence>
<evidence type="ECO:0000256" key="3">
    <source>
        <dbReference type="ARBA" id="ARBA00012954"/>
    </source>
</evidence>
<name>A0A953LK56_SYMTR</name>
<dbReference type="PIRSF" id="PIRSF000124">
    <property type="entry name" value="UDPglc_GDPman_dh"/>
    <property type="match status" value="1"/>
</dbReference>
<accession>A0A953LK56</accession>
<feature type="binding site" evidence="10">
    <location>
        <position position="36"/>
    </location>
    <ligand>
        <name>NAD(+)</name>
        <dbReference type="ChEBI" id="CHEBI:57540"/>
    </ligand>
</feature>
<dbReference type="EC" id="1.1.1.22" evidence="3 7"/>
<evidence type="ECO:0000256" key="5">
    <source>
        <dbReference type="ARBA" id="ARBA00023027"/>
    </source>
</evidence>
<dbReference type="InterPro" id="IPR017476">
    <property type="entry name" value="UDP-Glc/GDP-Man"/>
</dbReference>
<dbReference type="EMBL" id="PIUK01000290">
    <property type="protein sequence ID" value="MBY6277954.1"/>
    <property type="molecule type" value="Genomic_DNA"/>
</dbReference>